<dbReference type="PANTHER" id="PTHR43689:SF8">
    <property type="entry name" value="ALPHA_BETA-HYDROLASES SUPERFAMILY PROTEIN"/>
    <property type="match status" value="1"/>
</dbReference>
<comment type="caution">
    <text evidence="3">The sequence shown here is derived from an EMBL/GenBank/DDBJ whole genome shotgun (WGS) entry which is preliminary data.</text>
</comment>
<dbReference type="Proteomes" id="UP000282837">
    <property type="component" value="Unassembled WGS sequence"/>
</dbReference>
<reference evidence="3 4" key="1">
    <citation type="submission" date="2019-01" db="EMBL/GenBank/DDBJ databases">
        <authorList>
            <person name="Chen W.-M."/>
        </authorList>
    </citation>
    <scope>NUCLEOTIDE SEQUENCE [LARGE SCALE GENOMIC DNA]</scope>
    <source>
        <strain evidence="3 4">FSY-9</strain>
    </source>
</reference>
<evidence type="ECO:0000313" key="3">
    <source>
        <dbReference type="EMBL" id="RVU06953.1"/>
    </source>
</evidence>
<feature type="chain" id="PRO_5018552947" evidence="1">
    <location>
        <begin position="21"/>
        <end position="334"/>
    </location>
</feature>
<dbReference type="Pfam" id="PF00561">
    <property type="entry name" value="Abhydrolase_1"/>
    <property type="match status" value="1"/>
</dbReference>
<dbReference type="SUPFAM" id="SSF53474">
    <property type="entry name" value="alpha/beta-Hydrolases"/>
    <property type="match status" value="1"/>
</dbReference>
<proteinExistence type="predicted"/>
<dbReference type="EMBL" id="SACO01000002">
    <property type="protein sequence ID" value="RVU06953.1"/>
    <property type="molecule type" value="Genomic_DNA"/>
</dbReference>
<keyword evidence="3" id="KW-0378">Hydrolase</keyword>
<accession>A0A3S2YBR4</accession>
<dbReference type="PRINTS" id="PR00111">
    <property type="entry name" value="ABHYDROLASE"/>
</dbReference>
<feature type="signal peptide" evidence="1">
    <location>
        <begin position="1"/>
        <end position="20"/>
    </location>
</feature>
<dbReference type="PANTHER" id="PTHR43689">
    <property type="entry name" value="HYDROLASE"/>
    <property type="match status" value="1"/>
</dbReference>
<organism evidence="3 4">
    <name type="scientific">Novosphingobium umbonatum</name>
    <dbReference type="NCBI Taxonomy" id="1908524"/>
    <lineage>
        <taxon>Bacteria</taxon>
        <taxon>Pseudomonadati</taxon>
        <taxon>Pseudomonadota</taxon>
        <taxon>Alphaproteobacteria</taxon>
        <taxon>Sphingomonadales</taxon>
        <taxon>Sphingomonadaceae</taxon>
        <taxon>Novosphingobium</taxon>
    </lineage>
</organism>
<feature type="domain" description="AB hydrolase-1" evidence="2">
    <location>
        <begin position="79"/>
        <end position="313"/>
    </location>
</feature>
<protein>
    <submittedName>
        <fullName evidence="3">Alpha/beta hydrolase</fullName>
    </submittedName>
</protein>
<gene>
    <name evidence="3" type="ORF">EOE18_03060</name>
</gene>
<keyword evidence="4" id="KW-1185">Reference proteome</keyword>
<dbReference type="Gene3D" id="3.40.50.1820">
    <property type="entry name" value="alpha/beta hydrolase"/>
    <property type="match status" value="1"/>
</dbReference>
<sequence length="334" mass="36376">MSRLLALALASTLGPALSFAALSFAAPLHAQGAAAAALPKPEYLTVEQLRAKYRDPASRFMTIKGVEVHYKDEGPRGAPVLLMVHGSVSTLRTWDATTARLKTRYRIIRFDIPGYGLSGRISDEVAANVQPLDITEGLVDALGVKKLTFVGVSSGGTMGMYLAAHRPELVERLILSNTPSDPVKYDHLVMPQSFIDATARTKANNGFQDMDFWNNYLSYFAGDPKRISAKTRAEYYDFNRRVPEKYPIALVARIGDGKQATIEMAKVKAPTLLLWGNADPLLPEAAANAITRYLGSATISRVLMNDVGHYPPLEVGDRIAQLIAAYVEAGTPKL</sequence>
<dbReference type="OrthoDB" id="9804723at2"/>
<dbReference type="AlphaFoldDB" id="A0A3S2YBR4"/>
<evidence type="ECO:0000256" key="1">
    <source>
        <dbReference type="SAM" id="SignalP"/>
    </source>
</evidence>
<dbReference type="InterPro" id="IPR029058">
    <property type="entry name" value="AB_hydrolase_fold"/>
</dbReference>
<dbReference type="GO" id="GO:0016787">
    <property type="term" value="F:hydrolase activity"/>
    <property type="evidence" value="ECO:0007669"/>
    <property type="project" value="UniProtKB-KW"/>
</dbReference>
<dbReference type="InterPro" id="IPR000073">
    <property type="entry name" value="AB_hydrolase_1"/>
</dbReference>
<keyword evidence="1" id="KW-0732">Signal</keyword>
<evidence type="ECO:0000313" key="4">
    <source>
        <dbReference type="Proteomes" id="UP000282837"/>
    </source>
</evidence>
<dbReference type="RefSeq" id="WP_127706113.1">
    <property type="nucleotide sequence ID" value="NZ_SACO01000002.1"/>
</dbReference>
<evidence type="ECO:0000259" key="2">
    <source>
        <dbReference type="Pfam" id="PF00561"/>
    </source>
</evidence>
<name>A0A3S2YBR4_9SPHN</name>